<dbReference type="Proteomes" id="UP001168877">
    <property type="component" value="Unassembled WGS sequence"/>
</dbReference>
<protein>
    <submittedName>
        <fullName evidence="1">Uncharacterized protein</fullName>
    </submittedName>
</protein>
<organism evidence="1 2">
    <name type="scientific">Acer saccharum</name>
    <name type="common">Sugar maple</name>
    <dbReference type="NCBI Taxonomy" id="4024"/>
    <lineage>
        <taxon>Eukaryota</taxon>
        <taxon>Viridiplantae</taxon>
        <taxon>Streptophyta</taxon>
        <taxon>Embryophyta</taxon>
        <taxon>Tracheophyta</taxon>
        <taxon>Spermatophyta</taxon>
        <taxon>Magnoliopsida</taxon>
        <taxon>eudicotyledons</taxon>
        <taxon>Gunneridae</taxon>
        <taxon>Pentapetalae</taxon>
        <taxon>rosids</taxon>
        <taxon>malvids</taxon>
        <taxon>Sapindales</taxon>
        <taxon>Sapindaceae</taxon>
        <taxon>Hippocastanoideae</taxon>
        <taxon>Acereae</taxon>
        <taxon>Acer</taxon>
    </lineage>
</organism>
<accession>A0AA39SBD8</accession>
<sequence length="213" mass="24453">MGPRRNLKLNLLRFLKPTLLPNWLTKERDQSCNLKLGSNQDRFNNEDGLNPLIHKDMDVLKGEDASCLTLYPLHDCMWDAILGCALVHQRGRPAPLTGANRPVARRWSCAGVDQRGHQRRSPSMAPLDWRWWQRLTSSAQAKIGLCAGPGPPAPQNFSGEFSKRPHFTYGLYIYANLILGHYKSSYSCFILRIFFKRRKIHKELIFNYSNTIS</sequence>
<dbReference type="AlphaFoldDB" id="A0AA39SBD8"/>
<dbReference type="EMBL" id="JAUESC010000381">
    <property type="protein sequence ID" value="KAK0588574.1"/>
    <property type="molecule type" value="Genomic_DNA"/>
</dbReference>
<evidence type="ECO:0000313" key="1">
    <source>
        <dbReference type="EMBL" id="KAK0588574.1"/>
    </source>
</evidence>
<evidence type="ECO:0000313" key="2">
    <source>
        <dbReference type="Proteomes" id="UP001168877"/>
    </source>
</evidence>
<proteinExistence type="predicted"/>
<reference evidence="1" key="2">
    <citation type="submission" date="2023-06" db="EMBL/GenBank/DDBJ databases">
        <authorList>
            <person name="Swenson N.G."/>
            <person name="Wegrzyn J.L."/>
            <person name="Mcevoy S.L."/>
        </authorList>
    </citation>
    <scope>NUCLEOTIDE SEQUENCE</scope>
    <source>
        <strain evidence="1">NS2018</strain>
        <tissue evidence="1">Leaf</tissue>
    </source>
</reference>
<name>A0AA39SBD8_ACESA</name>
<keyword evidence="2" id="KW-1185">Reference proteome</keyword>
<reference evidence="1" key="1">
    <citation type="journal article" date="2022" name="Plant J.">
        <title>Strategies of tolerance reflected in two North American maple genomes.</title>
        <authorList>
            <person name="McEvoy S.L."/>
            <person name="Sezen U.U."/>
            <person name="Trouern-Trend A."/>
            <person name="McMahon S.M."/>
            <person name="Schaberg P.G."/>
            <person name="Yang J."/>
            <person name="Wegrzyn J.L."/>
            <person name="Swenson N.G."/>
        </authorList>
    </citation>
    <scope>NUCLEOTIDE SEQUENCE</scope>
    <source>
        <strain evidence="1">NS2018</strain>
    </source>
</reference>
<comment type="caution">
    <text evidence="1">The sequence shown here is derived from an EMBL/GenBank/DDBJ whole genome shotgun (WGS) entry which is preliminary data.</text>
</comment>
<gene>
    <name evidence="1" type="ORF">LWI29_002837</name>
</gene>